<dbReference type="EMBL" id="MGDE01000151">
    <property type="protein sequence ID" value="OGL45125.1"/>
    <property type="molecule type" value="Genomic_DNA"/>
</dbReference>
<dbReference type="Proteomes" id="UP000178797">
    <property type="component" value="Unassembled WGS sequence"/>
</dbReference>
<reference evidence="1 2" key="1">
    <citation type="journal article" date="2016" name="Nat. Commun.">
        <title>Thousands of microbial genomes shed light on interconnected biogeochemical processes in an aquifer system.</title>
        <authorList>
            <person name="Anantharaman K."/>
            <person name="Brown C.T."/>
            <person name="Hug L.A."/>
            <person name="Sharon I."/>
            <person name="Castelle C.J."/>
            <person name="Probst A.J."/>
            <person name="Thomas B.C."/>
            <person name="Singh A."/>
            <person name="Wilkins M.J."/>
            <person name="Karaoz U."/>
            <person name="Brodie E.L."/>
            <person name="Williams K.H."/>
            <person name="Hubbard S.S."/>
            <person name="Banfield J.F."/>
        </authorList>
    </citation>
    <scope>NUCLEOTIDE SEQUENCE [LARGE SCALE GENOMIC DNA]</scope>
</reference>
<proteinExistence type="predicted"/>
<evidence type="ECO:0000313" key="1">
    <source>
        <dbReference type="EMBL" id="OGL45125.1"/>
    </source>
</evidence>
<name>A0A1F7RU83_9BACT</name>
<protein>
    <submittedName>
        <fullName evidence="1">Uncharacterized protein</fullName>
    </submittedName>
</protein>
<accession>A0A1F7RU83</accession>
<gene>
    <name evidence="1" type="ORF">A2W05_05140</name>
</gene>
<organism evidence="1 2">
    <name type="scientific">Candidatus Schekmanbacteria bacterium RBG_16_38_10</name>
    <dbReference type="NCBI Taxonomy" id="1817879"/>
    <lineage>
        <taxon>Bacteria</taxon>
        <taxon>Candidatus Schekmaniibacteriota</taxon>
    </lineage>
</organism>
<evidence type="ECO:0000313" key="2">
    <source>
        <dbReference type="Proteomes" id="UP000178797"/>
    </source>
</evidence>
<dbReference type="AlphaFoldDB" id="A0A1F7RU83"/>
<comment type="caution">
    <text evidence="1">The sequence shown here is derived from an EMBL/GenBank/DDBJ whole genome shotgun (WGS) entry which is preliminary data.</text>
</comment>
<sequence length="65" mass="7591">MAHFIASQLSQIIIRKHLILRDKILPYLWKAEKCLTKEIEGILFRVKKRGNGLHPRTELRRKGGA</sequence>